<gene>
    <name evidence="6" type="ORF">AABB29_06940</name>
</gene>
<evidence type="ECO:0000256" key="2">
    <source>
        <dbReference type="ARBA" id="ARBA00023015"/>
    </source>
</evidence>
<dbReference type="InterPro" id="IPR010359">
    <property type="entry name" value="IrrE_HExxH"/>
</dbReference>
<comment type="similarity">
    <text evidence="1">Belongs to the short-chain fatty acyl-CoA assimilation regulator (ScfR) family.</text>
</comment>
<dbReference type="InterPro" id="IPR018653">
    <property type="entry name" value="ScfR_C"/>
</dbReference>
<dbReference type="Pfam" id="PF06114">
    <property type="entry name" value="Peptidase_M78"/>
    <property type="match status" value="1"/>
</dbReference>
<dbReference type="PANTHER" id="PTHR46797:SF23">
    <property type="entry name" value="HTH-TYPE TRANSCRIPTIONAL REGULATOR SUTR"/>
    <property type="match status" value="1"/>
</dbReference>
<dbReference type="CDD" id="cd00093">
    <property type="entry name" value="HTH_XRE"/>
    <property type="match status" value="1"/>
</dbReference>
<dbReference type="Proteomes" id="UP001440612">
    <property type="component" value="Chromosome"/>
</dbReference>
<dbReference type="InterPro" id="IPR001387">
    <property type="entry name" value="Cro/C1-type_HTH"/>
</dbReference>
<feature type="domain" description="HTH cro/C1-type" evidence="5">
    <location>
        <begin position="14"/>
        <end position="68"/>
    </location>
</feature>
<accession>A0ABZ2VBS2</accession>
<dbReference type="InterPro" id="IPR010982">
    <property type="entry name" value="Lambda_DNA-bd_dom_sf"/>
</dbReference>
<dbReference type="SMART" id="SM00530">
    <property type="entry name" value="HTH_XRE"/>
    <property type="match status" value="1"/>
</dbReference>
<dbReference type="RefSeq" id="WP_373636759.1">
    <property type="nucleotide sequence ID" value="NZ_CP150951.2"/>
</dbReference>
<keyword evidence="4" id="KW-0804">Transcription</keyword>
<organism evidence="6 7">
    <name type="scientific">Yoonia phaeophyticola</name>
    <dbReference type="NCBI Taxonomy" id="3137369"/>
    <lineage>
        <taxon>Bacteria</taxon>
        <taxon>Pseudomonadati</taxon>
        <taxon>Pseudomonadota</taxon>
        <taxon>Alphaproteobacteria</taxon>
        <taxon>Rhodobacterales</taxon>
        <taxon>Paracoccaceae</taxon>
        <taxon>Yoonia</taxon>
    </lineage>
</organism>
<keyword evidence="3" id="KW-0238">DNA-binding</keyword>
<dbReference type="InterPro" id="IPR050807">
    <property type="entry name" value="TransReg_Diox_bact_type"/>
</dbReference>
<dbReference type="EMBL" id="CP150951">
    <property type="protein sequence ID" value="WZC50364.2"/>
    <property type="molecule type" value="Genomic_DNA"/>
</dbReference>
<dbReference type="Pfam" id="PF09856">
    <property type="entry name" value="ScfRs"/>
    <property type="match status" value="1"/>
</dbReference>
<evidence type="ECO:0000256" key="3">
    <source>
        <dbReference type="ARBA" id="ARBA00023125"/>
    </source>
</evidence>
<dbReference type="PROSITE" id="PS50943">
    <property type="entry name" value="HTH_CROC1"/>
    <property type="match status" value="1"/>
</dbReference>
<dbReference type="InterPro" id="IPR026281">
    <property type="entry name" value="HTH_RamB"/>
</dbReference>
<proteinExistence type="inferred from homology"/>
<evidence type="ECO:0000259" key="5">
    <source>
        <dbReference type="PROSITE" id="PS50943"/>
    </source>
</evidence>
<keyword evidence="7" id="KW-1185">Reference proteome</keyword>
<dbReference type="Gene3D" id="1.10.260.40">
    <property type="entry name" value="lambda repressor-like DNA-binding domains"/>
    <property type="match status" value="1"/>
</dbReference>
<dbReference type="PIRSF" id="PIRSF019251">
    <property type="entry name" value="Rv0465c"/>
    <property type="match status" value="1"/>
</dbReference>
<protein>
    <submittedName>
        <fullName evidence="6">Short-chain fatty acyl-CoA regulator family protein</fullName>
    </submittedName>
</protein>
<keyword evidence="2" id="KW-0805">Transcription regulation</keyword>
<evidence type="ECO:0000313" key="6">
    <source>
        <dbReference type="EMBL" id="WZC50364.2"/>
    </source>
</evidence>
<dbReference type="Pfam" id="PF01381">
    <property type="entry name" value="HTH_3"/>
    <property type="match status" value="1"/>
</dbReference>
<dbReference type="PANTHER" id="PTHR46797">
    <property type="entry name" value="HTH-TYPE TRANSCRIPTIONAL REGULATOR"/>
    <property type="match status" value="1"/>
</dbReference>
<evidence type="ECO:0000256" key="1">
    <source>
        <dbReference type="ARBA" id="ARBA00007227"/>
    </source>
</evidence>
<name>A0ABZ2VBS2_9RHOB</name>
<sequence length="477" mass="53148">MAPRGAKIVIGAKLKRLRRSLNLTQAQMAQDLDVSPSYITLIEANQRPISARLLVKLAQIYDFSPGDIDSGIDLQLQSEIAAVVKDPVFGQTVPRAELEEVVGASPALARGLLALYGRYRDLAMAASADDTPFADREKAELLEQTARPVEDVREHFHARSNYVANLDSIAEDLAAEIGIARNEPQILLSERLKSKYGYDVRIRTQDFLPGQLRLFDPHRKCLNLSERLDQPGRRFQIALTLAKLEYADAIEDEVSQGEFTDEARPLARESFASYFAAALLMPYGRFLNAAENEHYDIQLLCQRFGASYEQVAHRLTTLQRPSARGVPFFFVRVDQAGNVSKRFSAGRFHFSRFGGSCPLWNIHDCFDAPDRVHTQVIEMPDGTTYFSIAKSELRHGATFSAPAARLAIGLGCDIAYAPRLIYAKGLIPDQIKPAHIGVNCYLCERQSCASRAYPPLNKAFAFSDRIRGISSFSFDPD</sequence>
<dbReference type="SUPFAM" id="SSF47413">
    <property type="entry name" value="lambda repressor-like DNA-binding domains"/>
    <property type="match status" value="1"/>
</dbReference>
<evidence type="ECO:0000256" key="4">
    <source>
        <dbReference type="ARBA" id="ARBA00023163"/>
    </source>
</evidence>
<evidence type="ECO:0000313" key="7">
    <source>
        <dbReference type="Proteomes" id="UP001440612"/>
    </source>
</evidence>
<reference evidence="7" key="1">
    <citation type="submission" date="2024-04" db="EMBL/GenBank/DDBJ databases">
        <title>Phylogenomic analyses of a clade within the roseobacter group suggest taxonomic reassignments of species of the genera Aestuariivita, Citreicella, Loktanella, Nautella, Pelagibaca, Ruegeria, Thalassobius, Thiobacimonas and Tropicibacter, and the proposal o.</title>
        <authorList>
            <person name="Jeon C.O."/>
        </authorList>
    </citation>
    <scope>NUCLEOTIDE SEQUENCE [LARGE SCALE GENOMIC DNA]</scope>
    <source>
        <strain evidence="7">BS5-3</strain>
    </source>
</reference>